<protein>
    <recommendedName>
        <fullName evidence="3">Sulfur carrier protein FdhD</fullName>
    </recommendedName>
</protein>
<dbReference type="Proteomes" id="UP000663929">
    <property type="component" value="Chromosome"/>
</dbReference>
<dbReference type="GO" id="GO:0006777">
    <property type="term" value="P:Mo-molybdopterin cofactor biosynthetic process"/>
    <property type="evidence" value="ECO:0007669"/>
    <property type="project" value="UniProtKB-UniRule"/>
</dbReference>
<evidence type="ECO:0000313" key="4">
    <source>
        <dbReference type="EMBL" id="QTD51505.1"/>
    </source>
</evidence>
<dbReference type="GO" id="GO:0005737">
    <property type="term" value="C:cytoplasm"/>
    <property type="evidence" value="ECO:0007669"/>
    <property type="project" value="UniProtKB-SubCell"/>
</dbReference>
<evidence type="ECO:0000256" key="3">
    <source>
        <dbReference type="HAMAP-Rule" id="MF_00187"/>
    </source>
</evidence>
<dbReference type="GO" id="GO:0016783">
    <property type="term" value="F:sulfurtransferase activity"/>
    <property type="evidence" value="ECO:0007669"/>
    <property type="project" value="InterPro"/>
</dbReference>
<evidence type="ECO:0000313" key="5">
    <source>
        <dbReference type="Proteomes" id="UP000663929"/>
    </source>
</evidence>
<organism evidence="4 5">
    <name type="scientific">Sulfidibacter corallicola</name>
    <dbReference type="NCBI Taxonomy" id="2818388"/>
    <lineage>
        <taxon>Bacteria</taxon>
        <taxon>Pseudomonadati</taxon>
        <taxon>Acidobacteriota</taxon>
        <taxon>Holophagae</taxon>
        <taxon>Acanthopleuribacterales</taxon>
        <taxon>Acanthopleuribacteraceae</taxon>
        <taxon>Sulfidibacter</taxon>
    </lineage>
</organism>
<name>A0A8A4TY98_SULCO</name>
<keyword evidence="1 3" id="KW-0963">Cytoplasm</keyword>
<feature type="active site" description="Cysteine persulfide intermediate" evidence="3">
    <location>
        <position position="121"/>
    </location>
</feature>
<dbReference type="Pfam" id="PF02634">
    <property type="entry name" value="FdhD-NarQ"/>
    <property type="match status" value="1"/>
</dbReference>
<dbReference type="EMBL" id="CP071793">
    <property type="protein sequence ID" value="QTD51505.1"/>
    <property type="molecule type" value="Genomic_DNA"/>
</dbReference>
<dbReference type="KEGG" id="scor:J3U87_03470"/>
<dbReference type="RefSeq" id="WP_237381635.1">
    <property type="nucleotide sequence ID" value="NZ_CP071793.1"/>
</dbReference>
<dbReference type="PANTHER" id="PTHR30592">
    <property type="entry name" value="FORMATE DEHYDROGENASE"/>
    <property type="match status" value="1"/>
</dbReference>
<dbReference type="Gene3D" id="3.40.140.10">
    <property type="entry name" value="Cytidine Deaminase, domain 2"/>
    <property type="match status" value="1"/>
</dbReference>
<dbReference type="SUPFAM" id="SSF53927">
    <property type="entry name" value="Cytidine deaminase-like"/>
    <property type="match status" value="1"/>
</dbReference>
<keyword evidence="2 3" id="KW-0501">Molybdenum cofactor biosynthesis</keyword>
<evidence type="ECO:0000256" key="1">
    <source>
        <dbReference type="ARBA" id="ARBA00022490"/>
    </source>
</evidence>
<feature type="binding site" evidence="3">
    <location>
        <begin position="264"/>
        <end position="269"/>
    </location>
    <ligand>
        <name>Mo-bis(molybdopterin guanine dinucleotide)</name>
        <dbReference type="ChEBI" id="CHEBI:60539"/>
    </ligand>
</feature>
<dbReference type="PANTHER" id="PTHR30592:SF1">
    <property type="entry name" value="SULFUR CARRIER PROTEIN FDHD"/>
    <property type="match status" value="1"/>
</dbReference>
<dbReference type="GO" id="GO:0097163">
    <property type="term" value="F:sulfur carrier activity"/>
    <property type="evidence" value="ECO:0007669"/>
    <property type="project" value="UniProtKB-UniRule"/>
</dbReference>
<dbReference type="PIRSF" id="PIRSF015626">
    <property type="entry name" value="FdhD"/>
    <property type="match status" value="1"/>
</dbReference>
<dbReference type="HAMAP" id="MF_00187">
    <property type="entry name" value="FdhD"/>
    <property type="match status" value="1"/>
</dbReference>
<dbReference type="AlphaFoldDB" id="A0A8A4TY98"/>
<comment type="function">
    <text evidence="3">Required for formate dehydrogenase (FDH) activity. Acts as a sulfur carrier protein that transfers sulfur from IscS to the molybdenum cofactor prior to its insertion into FDH.</text>
</comment>
<accession>A0A8A4TY98</accession>
<keyword evidence="5" id="KW-1185">Reference proteome</keyword>
<sequence length="281" mass="31038">MMDRGLVRVDVKRFAGRAWREEPDQIAVEEPLEIRVVTTDQAISQSHPISVTMRTPGQDFDLALGFLFTEGVLQTPDCVRKVVYARDGDSEICNRVEVHLQPEVPFDPSHLSRHVFTSSSCGVCGKISIESVYQQLPPRTEPPPHFEVRTELLSSLPHRLSAAQISFARTGGVHACALFDSEGRLELVREDVSRHNALDKLIGGLWRTGRLPAEHRILLLSGRASFELIQKAAMSGLDFVAAIGAPSDLAIRLADEMGITLVGFLKADRFNVYCDSGRIAP</sequence>
<gene>
    <name evidence="3 4" type="primary">fdhD</name>
    <name evidence="4" type="ORF">J3U87_03470</name>
</gene>
<reference evidence="4" key="1">
    <citation type="submission" date="2021-03" db="EMBL/GenBank/DDBJ databases">
        <title>Acanthopleuribacteraceae sp. M133.</title>
        <authorList>
            <person name="Wang G."/>
        </authorList>
    </citation>
    <scope>NUCLEOTIDE SEQUENCE</scope>
    <source>
        <strain evidence="4">M133</strain>
    </source>
</reference>
<dbReference type="Gene3D" id="3.10.20.10">
    <property type="match status" value="1"/>
</dbReference>
<evidence type="ECO:0000256" key="2">
    <source>
        <dbReference type="ARBA" id="ARBA00023150"/>
    </source>
</evidence>
<comment type="subcellular location">
    <subcellularLocation>
        <location evidence="3">Cytoplasm</location>
    </subcellularLocation>
</comment>
<comment type="similarity">
    <text evidence="3">Belongs to the FdhD family.</text>
</comment>
<dbReference type="NCBIfam" id="TIGR00129">
    <property type="entry name" value="fdhD_narQ"/>
    <property type="match status" value="1"/>
</dbReference>
<dbReference type="InterPro" id="IPR016193">
    <property type="entry name" value="Cytidine_deaminase-like"/>
</dbReference>
<proteinExistence type="inferred from homology"/>
<dbReference type="InterPro" id="IPR003786">
    <property type="entry name" value="FdhD"/>
</dbReference>